<proteinExistence type="predicted"/>
<protein>
    <submittedName>
        <fullName evidence="2">Uncharacterized protein</fullName>
    </submittedName>
</protein>
<evidence type="ECO:0000256" key="1">
    <source>
        <dbReference type="SAM" id="MobiDB-lite"/>
    </source>
</evidence>
<reference evidence="2" key="1">
    <citation type="submission" date="2021-03" db="EMBL/GenBank/DDBJ databases">
        <authorList>
            <person name="Tagirdzhanova G."/>
        </authorList>
    </citation>
    <scope>NUCLEOTIDE SEQUENCE</scope>
</reference>
<comment type="caution">
    <text evidence="2">The sequence shown here is derived from an EMBL/GenBank/DDBJ whole genome shotgun (WGS) entry which is preliminary data.</text>
</comment>
<sequence length="170" mass="18994">MARPLPHRIDYPKPGYVQGISRPELLCFSVLDAARWRKPPGKQFQVDGNSLGLLAISELKDGTKAFFWYKSSCAPRVEIPLLDGDNLTYLRTLPTQLRNNASFIPLAKPAKRRAGIKQSVQRPGQSSKGNPSVAIPQTYVAHYYSLGGNESITKSRVLKLAKPRIFGFRR</sequence>
<dbReference type="Proteomes" id="UP000664169">
    <property type="component" value="Unassembled WGS sequence"/>
</dbReference>
<feature type="compositionally biased region" description="Polar residues" evidence="1">
    <location>
        <begin position="118"/>
        <end position="130"/>
    </location>
</feature>
<keyword evidence="3" id="KW-1185">Reference proteome</keyword>
<feature type="region of interest" description="Disordered" evidence="1">
    <location>
        <begin position="114"/>
        <end position="133"/>
    </location>
</feature>
<organism evidence="2 3">
    <name type="scientific">Gomphillus americanus</name>
    <dbReference type="NCBI Taxonomy" id="1940652"/>
    <lineage>
        <taxon>Eukaryota</taxon>
        <taxon>Fungi</taxon>
        <taxon>Dikarya</taxon>
        <taxon>Ascomycota</taxon>
        <taxon>Pezizomycotina</taxon>
        <taxon>Lecanoromycetes</taxon>
        <taxon>OSLEUM clade</taxon>
        <taxon>Ostropomycetidae</taxon>
        <taxon>Ostropales</taxon>
        <taxon>Graphidaceae</taxon>
        <taxon>Gomphilloideae</taxon>
        <taxon>Gomphillus</taxon>
    </lineage>
</organism>
<name>A0A8H3EYL7_9LECA</name>
<gene>
    <name evidence="2" type="ORF">GOMPHAMPRED_008113</name>
</gene>
<accession>A0A8H3EYL7</accession>
<evidence type="ECO:0000313" key="3">
    <source>
        <dbReference type="Proteomes" id="UP000664169"/>
    </source>
</evidence>
<evidence type="ECO:0000313" key="2">
    <source>
        <dbReference type="EMBL" id="CAF9914253.1"/>
    </source>
</evidence>
<dbReference type="AlphaFoldDB" id="A0A8H3EYL7"/>
<dbReference type="EMBL" id="CAJPDQ010000009">
    <property type="protein sequence ID" value="CAF9914253.1"/>
    <property type="molecule type" value="Genomic_DNA"/>
</dbReference>